<evidence type="ECO:0000259" key="3">
    <source>
        <dbReference type="Pfam" id="PF07715"/>
    </source>
</evidence>
<feature type="non-terminal residue" evidence="4">
    <location>
        <position position="85"/>
    </location>
</feature>
<dbReference type="PROSITE" id="PS52016">
    <property type="entry name" value="TONB_DEPENDENT_REC_3"/>
    <property type="match status" value="1"/>
</dbReference>
<dbReference type="SUPFAM" id="SSF56935">
    <property type="entry name" value="Porins"/>
    <property type="match status" value="1"/>
</dbReference>
<comment type="similarity">
    <text evidence="1">Belongs to the TonB-dependent receptor family.</text>
</comment>
<comment type="caution">
    <text evidence="4">The sequence shown here is derived from an EMBL/GenBank/DDBJ whole genome shotgun (WGS) entry which is preliminary data.</text>
</comment>
<keyword evidence="5" id="KW-1185">Reference proteome</keyword>
<keyword evidence="1" id="KW-0813">Transport</keyword>
<proteinExistence type="inferred from homology"/>
<comment type="subcellular location">
    <subcellularLocation>
        <location evidence="1">Cell outer membrane</location>
        <topology evidence="1">Multi-pass membrane protein</topology>
    </subcellularLocation>
</comment>
<keyword evidence="2" id="KW-1133">Transmembrane helix</keyword>
<evidence type="ECO:0000256" key="2">
    <source>
        <dbReference type="SAM" id="Phobius"/>
    </source>
</evidence>
<dbReference type="InterPro" id="IPR037066">
    <property type="entry name" value="Plug_dom_sf"/>
</dbReference>
<protein>
    <submittedName>
        <fullName evidence="4">TonB-dependent receptor plug domain-containing protein</fullName>
    </submittedName>
</protein>
<keyword evidence="1" id="KW-0998">Cell outer membrane</keyword>
<organism evidence="4 5">
    <name type="scientific">Neokomagataea anthophila</name>
    <dbReference type="NCBI Taxonomy" id="2826925"/>
    <lineage>
        <taxon>Bacteria</taxon>
        <taxon>Pseudomonadati</taxon>
        <taxon>Pseudomonadota</taxon>
        <taxon>Alphaproteobacteria</taxon>
        <taxon>Acetobacterales</taxon>
        <taxon>Acetobacteraceae</taxon>
        <taxon>Neokomagataea</taxon>
    </lineage>
</organism>
<dbReference type="EMBL" id="JAGRQH010000077">
    <property type="protein sequence ID" value="MBR0560790.1"/>
    <property type="molecule type" value="Genomic_DNA"/>
</dbReference>
<dbReference type="InterPro" id="IPR039426">
    <property type="entry name" value="TonB-dep_rcpt-like"/>
</dbReference>
<accession>A0ABS5EA65</accession>
<name>A0ABS5EA65_9PROT</name>
<sequence>GSITSVNPSDIESMEVLKDGAAAAIYGSVAANGVIIITTRNGKKGDLKIDFNSYLSFTTVAKKLEMLNAKEYVQVNKLMYDNYNQ</sequence>
<evidence type="ECO:0000313" key="4">
    <source>
        <dbReference type="EMBL" id="MBR0560790.1"/>
    </source>
</evidence>
<dbReference type="InterPro" id="IPR023997">
    <property type="entry name" value="TonB-dep_OMP_SusC/RagA_CS"/>
</dbReference>
<keyword evidence="1 2" id="KW-0812">Transmembrane</keyword>
<keyword evidence="1 2" id="KW-0472">Membrane</keyword>
<keyword evidence="4" id="KW-0675">Receptor</keyword>
<keyword evidence="1" id="KW-1134">Transmembrane beta strand</keyword>
<gene>
    <name evidence="4" type="ORF">KB213_12145</name>
</gene>
<reference evidence="4 5" key="1">
    <citation type="submission" date="2021-04" db="EMBL/GenBank/DDBJ databases">
        <title>The complete genome sequence of Neokomagataea sp. TBRC 2177.</title>
        <authorList>
            <person name="Charoenyingcharoen P."/>
            <person name="Yukphan P."/>
        </authorList>
    </citation>
    <scope>NUCLEOTIDE SEQUENCE [LARGE SCALE GENOMIC DNA]</scope>
    <source>
        <strain evidence="4 5">TBRC 2177</strain>
    </source>
</reference>
<feature type="domain" description="TonB-dependent receptor plug" evidence="3">
    <location>
        <begin position="3"/>
        <end position="34"/>
    </location>
</feature>
<dbReference type="NCBIfam" id="TIGR04057">
    <property type="entry name" value="SusC_RagA_signa"/>
    <property type="match status" value="1"/>
</dbReference>
<evidence type="ECO:0000313" key="5">
    <source>
        <dbReference type="Proteomes" id="UP000677812"/>
    </source>
</evidence>
<dbReference type="Proteomes" id="UP000677812">
    <property type="component" value="Unassembled WGS sequence"/>
</dbReference>
<feature type="transmembrane region" description="Helical" evidence="2">
    <location>
        <begin position="20"/>
        <end position="39"/>
    </location>
</feature>
<evidence type="ECO:0000256" key="1">
    <source>
        <dbReference type="PROSITE-ProRule" id="PRU01360"/>
    </source>
</evidence>
<dbReference type="Pfam" id="PF07715">
    <property type="entry name" value="Plug"/>
    <property type="match status" value="1"/>
</dbReference>
<feature type="non-terminal residue" evidence="4">
    <location>
        <position position="1"/>
    </location>
</feature>
<dbReference type="InterPro" id="IPR012910">
    <property type="entry name" value="Plug_dom"/>
</dbReference>
<dbReference type="Gene3D" id="2.170.130.10">
    <property type="entry name" value="TonB-dependent receptor, plug domain"/>
    <property type="match status" value="1"/>
</dbReference>